<dbReference type="AlphaFoldDB" id="A0A0B0PYG1"/>
<gene>
    <name evidence="1" type="ORF">F383_12217</name>
</gene>
<dbReference type="EMBL" id="KN450436">
    <property type="protein sequence ID" value="KHG29539.1"/>
    <property type="molecule type" value="Genomic_DNA"/>
</dbReference>
<protein>
    <submittedName>
        <fullName evidence="1">Uncharacterized protein</fullName>
    </submittedName>
</protein>
<organism evidence="1 2">
    <name type="scientific">Gossypium arboreum</name>
    <name type="common">Tree cotton</name>
    <name type="synonym">Gossypium nanking</name>
    <dbReference type="NCBI Taxonomy" id="29729"/>
    <lineage>
        <taxon>Eukaryota</taxon>
        <taxon>Viridiplantae</taxon>
        <taxon>Streptophyta</taxon>
        <taxon>Embryophyta</taxon>
        <taxon>Tracheophyta</taxon>
        <taxon>Spermatophyta</taxon>
        <taxon>Magnoliopsida</taxon>
        <taxon>eudicotyledons</taxon>
        <taxon>Gunneridae</taxon>
        <taxon>Pentapetalae</taxon>
        <taxon>rosids</taxon>
        <taxon>malvids</taxon>
        <taxon>Malvales</taxon>
        <taxon>Malvaceae</taxon>
        <taxon>Malvoideae</taxon>
        <taxon>Gossypium</taxon>
    </lineage>
</organism>
<reference evidence="2" key="1">
    <citation type="submission" date="2014-09" db="EMBL/GenBank/DDBJ databases">
        <authorList>
            <person name="Mudge J."/>
            <person name="Ramaraj T."/>
            <person name="Lindquist I.E."/>
            <person name="Bharti A.K."/>
            <person name="Sundararajan A."/>
            <person name="Cameron C.T."/>
            <person name="Woodward J.E."/>
            <person name="May G.D."/>
            <person name="Brubaker C."/>
            <person name="Broadhvest J."/>
            <person name="Wilkins T.A."/>
        </authorList>
    </citation>
    <scope>NUCLEOTIDE SEQUENCE</scope>
    <source>
        <strain evidence="2">cv. AKA8401</strain>
    </source>
</reference>
<dbReference type="Proteomes" id="UP000032142">
    <property type="component" value="Unassembled WGS sequence"/>
</dbReference>
<accession>A0A0B0PYG1</accession>
<proteinExistence type="predicted"/>
<evidence type="ECO:0000313" key="2">
    <source>
        <dbReference type="Proteomes" id="UP000032142"/>
    </source>
</evidence>
<keyword evidence="2" id="KW-1185">Reference proteome</keyword>
<sequence length="23" mass="2706">MLQYSFSISSSLLEAQFLFLFFS</sequence>
<name>A0A0B0PYG1_GOSAR</name>
<evidence type="ECO:0000313" key="1">
    <source>
        <dbReference type="EMBL" id="KHG29539.1"/>
    </source>
</evidence>